<dbReference type="PANTHER" id="PTHR21299:SF1">
    <property type="entry name" value="PANTOATE--BETA-ALANINE LIGASE"/>
    <property type="match status" value="1"/>
</dbReference>
<feature type="binding site" evidence="8">
    <location>
        <begin position="145"/>
        <end position="148"/>
    </location>
    <ligand>
        <name>ATP</name>
        <dbReference type="ChEBI" id="CHEBI:30616"/>
    </ligand>
</feature>
<dbReference type="Gene3D" id="3.30.1300.10">
    <property type="entry name" value="Pantoate-beta-alanine ligase, C-terminal domain"/>
    <property type="match status" value="1"/>
</dbReference>
<feature type="binding site" evidence="8">
    <location>
        <position position="59"/>
    </location>
    <ligand>
        <name>beta-alanine</name>
        <dbReference type="ChEBI" id="CHEBI:57966"/>
    </ligand>
</feature>
<protein>
    <recommendedName>
        <fullName evidence="8">Pantothenate synthetase</fullName>
        <shortName evidence="8">PS</shortName>
        <ecNumber evidence="8">6.3.2.1</ecNumber>
    </recommendedName>
    <alternativeName>
        <fullName evidence="8">Pantoate--beta-alanine ligase</fullName>
    </alternativeName>
    <alternativeName>
        <fullName evidence="8">Pantoate-activating enzyme</fullName>
    </alternativeName>
</protein>
<organism evidence="9 10">
    <name type="scientific">Siphonobacter aquaeclarae</name>
    <dbReference type="NCBI Taxonomy" id="563176"/>
    <lineage>
        <taxon>Bacteria</taxon>
        <taxon>Pseudomonadati</taxon>
        <taxon>Bacteroidota</taxon>
        <taxon>Cytophagia</taxon>
        <taxon>Cytophagales</taxon>
        <taxon>Cytophagaceae</taxon>
        <taxon>Siphonobacter</taxon>
    </lineage>
</organism>
<feature type="active site" description="Proton donor" evidence="8">
    <location>
        <position position="35"/>
    </location>
</feature>
<dbReference type="STRING" id="563176.SAMN04488090_2242"/>
<keyword evidence="3 8" id="KW-0436">Ligase</keyword>
<accession>A0A1G9PNH6</accession>
<comment type="miscellaneous">
    <text evidence="8">The reaction proceeds by a bi uni uni bi ping pong mechanism.</text>
</comment>
<feature type="binding site" evidence="8">
    <location>
        <begin position="182"/>
        <end position="185"/>
    </location>
    <ligand>
        <name>ATP</name>
        <dbReference type="ChEBI" id="CHEBI:30616"/>
    </ligand>
</feature>
<dbReference type="AlphaFoldDB" id="A0A1G9PNH6"/>
<evidence type="ECO:0000256" key="2">
    <source>
        <dbReference type="ARBA" id="ARBA00009256"/>
    </source>
</evidence>
<dbReference type="InterPro" id="IPR014729">
    <property type="entry name" value="Rossmann-like_a/b/a_fold"/>
</dbReference>
<comment type="subunit">
    <text evidence="8">Homodimer.</text>
</comment>
<dbReference type="Pfam" id="PF02569">
    <property type="entry name" value="Pantoate_ligase"/>
    <property type="match status" value="1"/>
</dbReference>
<keyword evidence="5 8" id="KW-0547">Nucleotide-binding</keyword>
<feature type="binding site" evidence="8">
    <location>
        <position position="151"/>
    </location>
    <ligand>
        <name>(R)-pantoate</name>
        <dbReference type="ChEBI" id="CHEBI:15980"/>
    </ligand>
</feature>
<evidence type="ECO:0000256" key="7">
    <source>
        <dbReference type="ARBA" id="ARBA00048258"/>
    </source>
</evidence>
<name>A0A1G9PNH6_9BACT</name>
<dbReference type="Gene3D" id="3.40.50.620">
    <property type="entry name" value="HUPs"/>
    <property type="match status" value="1"/>
</dbReference>
<comment type="pathway">
    <text evidence="1 8">Cofactor biosynthesis; (R)-pantothenate biosynthesis; (R)-pantothenate from (R)-pantoate and beta-alanine: step 1/1.</text>
</comment>
<proteinExistence type="inferred from homology"/>
<dbReference type="InterPro" id="IPR042176">
    <property type="entry name" value="Pantoate_ligase_C"/>
</dbReference>
<dbReference type="GO" id="GO:0015940">
    <property type="term" value="P:pantothenate biosynthetic process"/>
    <property type="evidence" value="ECO:0007669"/>
    <property type="project" value="UniProtKB-UniRule"/>
</dbReference>
<dbReference type="InterPro" id="IPR003721">
    <property type="entry name" value="Pantoate_ligase"/>
</dbReference>
<dbReference type="EMBL" id="FNGS01000004">
    <property type="protein sequence ID" value="SDM00051.1"/>
    <property type="molecule type" value="Genomic_DNA"/>
</dbReference>
<keyword evidence="4 8" id="KW-0566">Pantothenate biosynthesis</keyword>
<evidence type="ECO:0000256" key="4">
    <source>
        <dbReference type="ARBA" id="ARBA00022655"/>
    </source>
</evidence>
<evidence type="ECO:0000313" key="10">
    <source>
        <dbReference type="Proteomes" id="UP000198901"/>
    </source>
</evidence>
<dbReference type="NCBIfam" id="TIGR00018">
    <property type="entry name" value="panC"/>
    <property type="match status" value="1"/>
</dbReference>
<comment type="similarity">
    <text evidence="2 8">Belongs to the pantothenate synthetase family.</text>
</comment>
<feature type="binding site" evidence="8">
    <location>
        <begin position="28"/>
        <end position="35"/>
    </location>
    <ligand>
        <name>ATP</name>
        <dbReference type="ChEBI" id="CHEBI:30616"/>
    </ligand>
</feature>
<dbReference type="CDD" id="cd00560">
    <property type="entry name" value="PanC"/>
    <property type="match status" value="1"/>
</dbReference>
<evidence type="ECO:0000256" key="5">
    <source>
        <dbReference type="ARBA" id="ARBA00022741"/>
    </source>
</evidence>
<dbReference type="PANTHER" id="PTHR21299">
    <property type="entry name" value="CYTIDYLATE KINASE/PANTOATE-BETA-ALANINE LIGASE"/>
    <property type="match status" value="1"/>
</dbReference>
<dbReference type="EC" id="6.3.2.1" evidence="8"/>
<dbReference type="UniPathway" id="UPA00028">
    <property type="reaction ID" value="UER00005"/>
</dbReference>
<evidence type="ECO:0000256" key="8">
    <source>
        <dbReference type="HAMAP-Rule" id="MF_00158"/>
    </source>
</evidence>
<keyword evidence="8" id="KW-0963">Cytoplasm</keyword>
<comment type="function">
    <text evidence="8">Catalyzes the condensation of pantoate with beta-alanine in an ATP-dependent reaction via a pantoyl-adenylate intermediate.</text>
</comment>
<dbReference type="GO" id="GO:0005829">
    <property type="term" value="C:cytosol"/>
    <property type="evidence" value="ECO:0007669"/>
    <property type="project" value="TreeGrafter"/>
</dbReference>
<dbReference type="GO" id="GO:0004592">
    <property type="term" value="F:pantoate-beta-alanine ligase activity"/>
    <property type="evidence" value="ECO:0007669"/>
    <property type="project" value="UniProtKB-UniRule"/>
</dbReference>
<feature type="binding site" evidence="8">
    <location>
        <position position="174"/>
    </location>
    <ligand>
        <name>ATP</name>
        <dbReference type="ChEBI" id="CHEBI:30616"/>
    </ligand>
</feature>
<evidence type="ECO:0000256" key="6">
    <source>
        <dbReference type="ARBA" id="ARBA00022840"/>
    </source>
</evidence>
<evidence type="ECO:0000256" key="1">
    <source>
        <dbReference type="ARBA" id="ARBA00004990"/>
    </source>
</evidence>
<gene>
    <name evidence="8" type="primary">panC</name>
    <name evidence="9" type="ORF">SAMN04488090_2242</name>
</gene>
<dbReference type="SUPFAM" id="SSF52374">
    <property type="entry name" value="Nucleotidylyl transferase"/>
    <property type="match status" value="1"/>
</dbReference>
<comment type="subcellular location">
    <subcellularLocation>
        <location evidence="8">Cytoplasm</location>
    </subcellularLocation>
</comment>
<keyword evidence="6 8" id="KW-0067">ATP-binding</keyword>
<dbReference type="OrthoDB" id="9773087at2"/>
<dbReference type="GO" id="GO:0005524">
    <property type="term" value="F:ATP binding"/>
    <property type="evidence" value="ECO:0007669"/>
    <property type="project" value="UniProtKB-KW"/>
</dbReference>
<feature type="binding site" evidence="8">
    <location>
        <position position="59"/>
    </location>
    <ligand>
        <name>(R)-pantoate</name>
        <dbReference type="ChEBI" id="CHEBI:15980"/>
    </ligand>
</feature>
<dbReference type="HAMAP" id="MF_00158">
    <property type="entry name" value="PanC"/>
    <property type="match status" value="1"/>
</dbReference>
<dbReference type="Proteomes" id="UP000198901">
    <property type="component" value="Unassembled WGS sequence"/>
</dbReference>
<keyword evidence="10" id="KW-1185">Reference proteome</keyword>
<dbReference type="FunFam" id="3.40.50.620:FF:000013">
    <property type="entry name" value="Pantothenate synthetase"/>
    <property type="match status" value="1"/>
</dbReference>
<evidence type="ECO:0000256" key="3">
    <source>
        <dbReference type="ARBA" id="ARBA00022598"/>
    </source>
</evidence>
<reference evidence="9 10" key="1">
    <citation type="submission" date="2016-10" db="EMBL/GenBank/DDBJ databases">
        <authorList>
            <person name="de Groot N.N."/>
        </authorList>
    </citation>
    <scope>NUCLEOTIDE SEQUENCE [LARGE SCALE GENOMIC DNA]</scope>
    <source>
        <strain evidence="9 10">DSM 21668</strain>
    </source>
</reference>
<sequence>MHVFNHIQDLRAYLAAHAGKSVGFVPTMGALHEGHLTLIRTARAANDLCVCSIFVNPIQFNNTDDLARYPRVLEDDVRLLETVGCDAVFAPSVEEMYPTPPALTMQFGPLERVLEGAFRPGHFSGVGVVVSKLLHIVSPDRVYFGQKDLQQCLVVRRLIEDLSFPVEQVIVPTVREADGLAMSSRNRNLTPEERAAAPFLYAELTRAAESLKAGTPVDDVKASLEAAFAARPEFRLEYFDIADTTGLVSLESYQPGQEAALTLAAHLGKVRLIDNVLLH</sequence>
<dbReference type="RefSeq" id="WP_093201811.1">
    <property type="nucleotide sequence ID" value="NZ_FNGS01000004.1"/>
</dbReference>
<evidence type="ECO:0000313" key="9">
    <source>
        <dbReference type="EMBL" id="SDM00051.1"/>
    </source>
</evidence>
<comment type="catalytic activity">
    <reaction evidence="7 8">
        <text>(R)-pantoate + beta-alanine + ATP = (R)-pantothenate + AMP + diphosphate + H(+)</text>
        <dbReference type="Rhea" id="RHEA:10912"/>
        <dbReference type="ChEBI" id="CHEBI:15378"/>
        <dbReference type="ChEBI" id="CHEBI:15980"/>
        <dbReference type="ChEBI" id="CHEBI:29032"/>
        <dbReference type="ChEBI" id="CHEBI:30616"/>
        <dbReference type="ChEBI" id="CHEBI:33019"/>
        <dbReference type="ChEBI" id="CHEBI:57966"/>
        <dbReference type="ChEBI" id="CHEBI:456215"/>
        <dbReference type="EC" id="6.3.2.1"/>
    </reaction>
</comment>